<feature type="non-terminal residue" evidence="3">
    <location>
        <position position="195"/>
    </location>
</feature>
<organism evidence="3 4">
    <name type="scientific">Schizopora paradoxa</name>
    <dbReference type="NCBI Taxonomy" id="27342"/>
    <lineage>
        <taxon>Eukaryota</taxon>
        <taxon>Fungi</taxon>
        <taxon>Dikarya</taxon>
        <taxon>Basidiomycota</taxon>
        <taxon>Agaricomycotina</taxon>
        <taxon>Agaricomycetes</taxon>
        <taxon>Hymenochaetales</taxon>
        <taxon>Schizoporaceae</taxon>
        <taxon>Schizopora</taxon>
    </lineage>
</organism>
<keyword evidence="1" id="KW-0863">Zinc-finger</keyword>
<feature type="non-terminal residue" evidence="3">
    <location>
        <position position="1"/>
    </location>
</feature>
<dbReference type="EMBL" id="KQ086030">
    <property type="protein sequence ID" value="KLO10301.1"/>
    <property type="molecule type" value="Genomic_DNA"/>
</dbReference>
<dbReference type="Proteomes" id="UP000053477">
    <property type="component" value="Unassembled WGS sequence"/>
</dbReference>
<proteinExistence type="predicted"/>
<keyword evidence="1" id="KW-0479">Metal-binding</keyword>
<dbReference type="InterPro" id="IPR007527">
    <property type="entry name" value="Znf_SWIM"/>
</dbReference>
<evidence type="ECO:0000259" key="2">
    <source>
        <dbReference type="PROSITE" id="PS50966"/>
    </source>
</evidence>
<sequence length="195" mass="21868">DDHPYLGLPYLMTEVGIRNLTITHVLIIRHLGSGARHYILILADGRFVCDCGMVMNLGVPCRHFFRAFQSIRDLMFHIGLVRARWYIDPELDISEIPPIMLNSTVPDRNRDNVVLAELPPTLRNNPFASAAMNVSLPPSLAGNGTLRDSLAPPVTQTISSRDVFHELQAAIRPLMSTVQTQEQLTNLLESLQYAR</sequence>
<keyword evidence="1" id="KW-0862">Zinc</keyword>
<keyword evidence="4" id="KW-1185">Reference proteome</keyword>
<dbReference type="OrthoDB" id="3261031at2759"/>
<feature type="domain" description="SWIM-type" evidence="2">
    <location>
        <begin position="38"/>
        <end position="72"/>
    </location>
</feature>
<dbReference type="STRING" id="27342.A0A0H2RZU8"/>
<evidence type="ECO:0000313" key="3">
    <source>
        <dbReference type="EMBL" id="KLO10301.1"/>
    </source>
</evidence>
<dbReference type="GO" id="GO:0008270">
    <property type="term" value="F:zinc ion binding"/>
    <property type="evidence" value="ECO:0007669"/>
    <property type="project" value="UniProtKB-KW"/>
</dbReference>
<protein>
    <recommendedName>
        <fullName evidence="2">SWIM-type domain-containing protein</fullName>
    </recommendedName>
</protein>
<reference evidence="3 4" key="1">
    <citation type="submission" date="2015-04" db="EMBL/GenBank/DDBJ databases">
        <title>Complete genome sequence of Schizopora paradoxa KUC8140, a cosmopolitan wood degrader in East Asia.</title>
        <authorList>
            <consortium name="DOE Joint Genome Institute"/>
            <person name="Min B."/>
            <person name="Park H."/>
            <person name="Jang Y."/>
            <person name="Kim J.-J."/>
            <person name="Kim K.H."/>
            <person name="Pangilinan J."/>
            <person name="Lipzen A."/>
            <person name="Riley R."/>
            <person name="Grigoriev I.V."/>
            <person name="Spatafora J.W."/>
            <person name="Choi I.-G."/>
        </authorList>
    </citation>
    <scope>NUCLEOTIDE SEQUENCE [LARGE SCALE GENOMIC DNA]</scope>
    <source>
        <strain evidence="3 4">KUC8140</strain>
    </source>
</reference>
<dbReference type="InParanoid" id="A0A0H2RZU8"/>
<name>A0A0H2RZU8_9AGAM</name>
<dbReference type="PROSITE" id="PS50966">
    <property type="entry name" value="ZF_SWIM"/>
    <property type="match status" value="1"/>
</dbReference>
<gene>
    <name evidence="3" type="ORF">SCHPADRAFT_803931</name>
</gene>
<accession>A0A0H2RZU8</accession>
<evidence type="ECO:0000256" key="1">
    <source>
        <dbReference type="PROSITE-ProRule" id="PRU00325"/>
    </source>
</evidence>
<dbReference type="AlphaFoldDB" id="A0A0H2RZU8"/>
<evidence type="ECO:0000313" key="4">
    <source>
        <dbReference type="Proteomes" id="UP000053477"/>
    </source>
</evidence>